<reference evidence="2 3" key="1">
    <citation type="submission" date="2016-07" db="EMBL/GenBank/DDBJ databases">
        <title>Genome sequencing of Vibrio scophthalmi strain VS-05, an isolated from Paralichthys olivaceus.</title>
        <authorList>
            <person name="Han H.-J."/>
        </authorList>
    </citation>
    <scope>NUCLEOTIDE SEQUENCE [LARGE SCALE GENOMIC DNA]</scope>
    <source>
        <strain evidence="2 3">VS-05</strain>
    </source>
</reference>
<dbReference type="AlphaFoldDB" id="A0A1C7F968"/>
<evidence type="ECO:0000313" key="2">
    <source>
        <dbReference type="EMBL" id="ANU36655.1"/>
    </source>
</evidence>
<protein>
    <recommendedName>
        <fullName evidence="1">VWFA domain-containing protein</fullName>
    </recommendedName>
</protein>
<dbReference type="STRING" id="45658.VSVS12_01911"/>
<proteinExistence type="predicted"/>
<dbReference type="PATRIC" id="fig|45658.7.peg.1511"/>
<accession>A0A1C7F968</accession>
<organism evidence="2 3">
    <name type="scientific">Vibrio scophthalmi</name>
    <dbReference type="NCBI Taxonomy" id="45658"/>
    <lineage>
        <taxon>Bacteria</taxon>
        <taxon>Pseudomonadati</taxon>
        <taxon>Pseudomonadota</taxon>
        <taxon>Gammaproteobacteria</taxon>
        <taxon>Vibrionales</taxon>
        <taxon>Vibrionaceae</taxon>
        <taxon>Vibrio</taxon>
    </lineage>
</organism>
<dbReference type="InterPro" id="IPR002035">
    <property type="entry name" value="VWF_A"/>
</dbReference>
<dbReference type="Pfam" id="PF00092">
    <property type="entry name" value="VWA"/>
    <property type="match status" value="1"/>
</dbReference>
<dbReference type="PROSITE" id="PS51257">
    <property type="entry name" value="PROKAR_LIPOPROTEIN"/>
    <property type="match status" value="1"/>
</dbReference>
<dbReference type="RefSeq" id="WP_065545383.1">
    <property type="nucleotide sequence ID" value="NZ_CP016414.1"/>
</dbReference>
<dbReference type="PROSITE" id="PS50234">
    <property type="entry name" value="VWFA"/>
    <property type="match status" value="1"/>
</dbReference>
<dbReference type="SMART" id="SM00327">
    <property type="entry name" value="VWA"/>
    <property type="match status" value="1"/>
</dbReference>
<dbReference type="InterPro" id="IPR036465">
    <property type="entry name" value="vWFA_dom_sf"/>
</dbReference>
<evidence type="ECO:0000259" key="1">
    <source>
        <dbReference type="PROSITE" id="PS50234"/>
    </source>
</evidence>
<gene>
    <name evidence="2" type="ORF">VSVS05_01530</name>
</gene>
<keyword evidence="3" id="KW-1185">Reference proteome</keyword>
<dbReference type="GeneID" id="96873488"/>
<dbReference type="SUPFAM" id="SSF53300">
    <property type="entry name" value="vWA-like"/>
    <property type="match status" value="1"/>
</dbReference>
<name>A0A1C7F968_9VIBR</name>
<feature type="domain" description="VWFA" evidence="1">
    <location>
        <begin position="214"/>
        <end position="454"/>
    </location>
</feature>
<evidence type="ECO:0000313" key="3">
    <source>
        <dbReference type="Proteomes" id="UP000092528"/>
    </source>
</evidence>
<dbReference type="Gene3D" id="3.40.50.410">
    <property type="entry name" value="von Willebrand factor, type A domain"/>
    <property type="match status" value="1"/>
</dbReference>
<sequence>MYILRPLTLSISAALIVACGGGGDSGDSPSANTTSFAGTLIVPQTVQQNSLRVLSDGFINTYSVACPNVPDGYEPMANAAVSIEKSDGSVLSQTTNTDNCGVFELSVDEADLNDSVINANLAGFKTLKANANNFKKSDVVTTPPVASTIPSGAEYVISAIQKLDSNDISFAVTDTATNNAVIQLSKTSFSVSVNDQPISITAVNSADQLNVASSNVVTLDASGSMSALIYDENRTPVLDSQNRQYTRARITAKAAHQFVSEKADADEVAVIPFSSSVSLVNNTLLTDSLNLEDSSGGNLVYDYSDDGFITDKDKLHFAVDLYNPNSDLWYSRYNYDGRYTDRTDSVANTGRGYLWGGGTNLELAINESVTKVSNRNNTIKRVFVMTDGDSRFSDRAAVIAAANANNVVIHAVAVSASANETDLTEIADQTGGSYNKIIDEQNVTGIYSSLQTTIKYAYVATLGVPLQSGDSIKLSLTVNGETVERILTVQ</sequence>
<dbReference type="Proteomes" id="UP000092528">
    <property type="component" value="Chromosome 1"/>
</dbReference>
<dbReference type="EMBL" id="CP016414">
    <property type="protein sequence ID" value="ANU36655.1"/>
    <property type="molecule type" value="Genomic_DNA"/>
</dbReference>